<dbReference type="EMBL" id="JAUKUD010000007">
    <property type="protein sequence ID" value="KAK0738782.1"/>
    <property type="molecule type" value="Genomic_DNA"/>
</dbReference>
<dbReference type="AlphaFoldDB" id="A0AA40BR07"/>
<gene>
    <name evidence="2" type="ORF">B0T18DRAFT_395010</name>
</gene>
<keyword evidence="3" id="KW-1185">Reference proteome</keyword>
<sequence length="421" mass="48611">MFSKYILPEERKRKRHSGRWKDEIDDEEDAKIRETWARERLETFQNDVFPNGFPTEIDANTVFCELVRSKYNDPYTHIITLLWRENEDDIRAFGRAISRNKSWLDVVQGSAPLPIPAIGGREEIMALAVLYHGCKMSDWLSRLWESMQLDWVTHPNSPKPEFWAGVKLSRGSKYQAKWPQGHARRLHCDISKLLDPIPANENSSNVPAEATKAYKKHKVTGRKEKPRKSKSVEFDSDDEPLVRPGKLQPKPKSENNLGAILCLLQEMNRKRDQERKNDMVWKQEMELKVDKLVEDVKRNGRESEEVREDHAGQIHDLHASLHSTLGKVEVMGDGLKNLHQSINKALAQRHAPLDKIIQPSTRQELSYNTPTKTPAKGKANLADTGTRTGGWDYRHRMIRLCLGKSLPAWTTQRQRLARVRL</sequence>
<protein>
    <submittedName>
        <fullName evidence="2">Uncharacterized protein</fullName>
    </submittedName>
</protein>
<feature type="region of interest" description="Disordered" evidence="1">
    <location>
        <begin position="363"/>
        <end position="387"/>
    </location>
</feature>
<feature type="region of interest" description="Disordered" evidence="1">
    <location>
        <begin position="197"/>
        <end position="254"/>
    </location>
</feature>
<reference evidence="2" key="1">
    <citation type="submission" date="2023-06" db="EMBL/GenBank/DDBJ databases">
        <title>Genome-scale phylogeny and comparative genomics of the fungal order Sordariales.</title>
        <authorList>
            <consortium name="Lawrence Berkeley National Laboratory"/>
            <person name="Hensen N."/>
            <person name="Bonometti L."/>
            <person name="Westerberg I."/>
            <person name="Brannstrom I.O."/>
            <person name="Guillou S."/>
            <person name="Cros-Aarteil S."/>
            <person name="Calhoun S."/>
            <person name="Haridas S."/>
            <person name="Kuo A."/>
            <person name="Mondo S."/>
            <person name="Pangilinan J."/>
            <person name="Riley R."/>
            <person name="LaButti K."/>
            <person name="Andreopoulos B."/>
            <person name="Lipzen A."/>
            <person name="Chen C."/>
            <person name="Yanf M."/>
            <person name="Daum C."/>
            <person name="Ng V."/>
            <person name="Clum A."/>
            <person name="Steindorff A."/>
            <person name="Ohm R."/>
            <person name="Martin F."/>
            <person name="Silar P."/>
            <person name="Natvig D."/>
            <person name="Lalanne C."/>
            <person name="Gautier V."/>
            <person name="Ament-velasquez S.L."/>
            <person name="Kruys A."/>
            <person name="Hutchinson M.I."/>
            <person name="Powell A.J."/>
            <person name="Barry K."/>
            <person name="Miller A.N."/>
            <person name="Grigoriev I.V."/>
            <person name="Debuchy R."/>
            <person name="Gladieux P."/>
            <person name="Thoren M.H."/>
            <person name="Johannesson H."/>
        </authorList>
    </citation>
    <scope>NUCLEOTIDE SEQUENCE</scope>
    <source>
        <strain evidence="2">SMH3187-1</strain>
    </source>
</reference>
<evidence type="ECO:0000313" key="2">
    <source>
        <dbReference type="EMBL" id="KAK0738782.1"/>
    </source>
</evidence>
<feature type="compositionally biased region" description="Polar residues" evidence="1">
    <location>
        <begin position="363"/>
        <end position="372"/>
    </location>
</feature>
<proteinExistence type="predicted"/>
<organism evidence="2 3">
    <name type="scientific">Schizothecium vesticola</name>
    <dbReference type="NCBI Taxonomy" id="314040"/>
    <lineage>
        <taxon>Eukaryota</taxon>
        <taxon>Fungi</taxon>
        <taxon>Dikarya</taxon>
        <taxon>Ascomycota</taxon>
        <taxon>Pezizomycotina</taxon>
        <taxon>Sordariomycetes</taxon>
        <taxon>Sordariomycetidae</taxon>
        <taxon>Sordariales</taxon>
        <taxon>Schizotheciaceae</taxon>
        <taxon>Schizothecium</taxon>
    </lineage>
</organism>
<accession>A0AA40BR07</accession>
<name>A0AA40BR07_9PEZI</name>
<comment type="caution">
    <text evidence="2">The sequence shown here is derived from an EMBL/GenBank/DDBJ whole genome shotgun (WGS) entry which is preliminary data.</text>
</comment>
<feature type="compositionally biased region" description="Basic residues" evidence="1">
    <location>
        <begin position="213"/>
        <end position="229"/>
    </location>
</feature>
<dbReference type="Proteomes" id="UP001172155">
    <property type="component" value="Unassembled WGS sequence"/>
</dbReference>
<evidence type="ECO:0000313" key="3">
    <source>
        <dbReference type="Proteomes" id="UP001172155"/>
    </source>
</evidence>
<evidence type="ECO:0000256" key="1">
    <source>
        <dbReference type="SAM" id="MobiDB-lite"/>
    </source>
</evidence>